<dbReference type="AlphaFoldDB" id="A0AAI9UUN3"/>
<dbReference type="InterPro" id="IPR002347">
    <property type="entry name" value="SDR_fam"/>
</dbReference>
<dbReference type="InterPro" id="IPR036291">
    <property type="entry name" value="NAD(P)-bd_dom_sf"/>
</dbReference>
<proteinExistence type="inferred from homology"/>
<keyword evidence="4" id="KW-1185">Reference proteome</keyword>
<dbReference type="SUPFAM" id="SSF51735">
    <property type="entry name" value="NAD(P)-binding Rossmann-fold domains"/>
    <property type="match status" value="1"/>
</dbReference>
<evidence type="ECO:0000256" key="2">
    <source>
        <dbReference type="SAM" id="MobiDB-lite"/>
    </source>
</evidence>
<organism evidence="3 4">
    <name type="scientific">Colletotrichum cuscutae</name>
    <dbReference type="NCBI Taxonomy" id="1209917"/>
    <lineage>
        <taxon>Eukaryota</taxon>
        <taxon>Fungi</taxon>
        <taxon>Dikarya</taxon>
        <taxon>Ascomycota</taxon>
        <taxon>Pezizomycotina</taxon>
        <taxon>Sordariomycetes</taxon>
        <taxon>Hypocreomycetidae</taxon>
        <taxon>Glomerellales</taxon>
        <taxon>Glomerellaceae</taxon>
        <taxon>Colletotrichum</taxon>
        <taxon>Colletotrichum acutatum species complex</taxon>
    </lineage>
</organism>
<accession>A0AAI9UUN3</accession>
<protein>
    <recommendedName>
        <fullName evidence="5">Oxidoreductase</fullName>
    </recommendedName>
</protein>
<evidence type="ECO:0008006" key="5">
    <source>
        <dbReference type="Google" id="ProtNLM"/>
    </source>
</evidence>
<evidence type="ECO:0000313" key="4">
    <source>
        <dbReference type="Proteomes" id="UP001239213"/>
    </source>
</evidence>
<sequence length="880" mass="98432">MMDDLLPQRIVRIARQLSVTPAELIEPVLADLPYHRILDLLGTQYGANSPHGTSLQSALGNSKAWAVLRDQHLGHLAKSWVALNRLSLLSEGQLVMATKPDSEFRPRHAKASSSALPDWPRPTAVLEDDLVRAFSRMILHKEKFRDRGTKLYAVIQYLPKPKDSTAFQHPRTVAGFRAKGWKPDDCVEIIPRLAEAQILLNDEKASELHRLANLYEQFPMYLKTPLAPQTPRKNIAHVPRQLRLYARRAGRTLWSFRYAHPILVPYDWCLQLFHAVNEELDYSLDLQKTRDGIQSIRILEDTLPRLSSTKGVRLQELKNTMPSTPAELEWLESFMRVVEQIESRFPELASSIKESTAHQPSEERIASPPEVAEDPPSVLLGPSDYQHFIGNSRLQDVANQLRYDFDLSKKAAKDETELPSLLALYMPPSSSAESKRVSFHLWPILDPGMRQLLFEQMIETIKTRLSDTPSEAANDSPYDRVHRHMPMGSRKRTCYVCRMVLDNPHPELGSMCIPCGEFNLAERALSLPENMSLNDKTAVVTGGRVNLGFHTALRLLRCGAAVIVSSRYPEDALSRYRQEADFDDWAQRLRIIGADFRAAADAFALVQSIKKVLQQEGWDLDYLINNAAQTLTDPLKKEERAIEHEQFLLDKPSNDGKGVVIRQGYTPRIRGGAGSLPDGVKGMVSGSVAGPSALKSTSVSDSMSKLQISGTDTSAPSSWVQSLSEIPYEDVITAHSVNTFVPLILIRELLPSMRKGGHIVNVSSREGIFESTQRSSAKNGKHVHTNMSKAGLNMITETEAPTAWRLGVAMNTVDPGYMSAAPELEQAYGGERPIGWEDGAGRVLWPIARAGRKRLYSPPIWGRFLKHYGAVRVDTRLGRG</sequence>
<dbReference type="GO" id="GO:0016491">
    <property type="term" value="F:oxidoreductase activity"/>
    <property type="evidence" value="ECO:0007669"/>
    <property type="project" value="TreeGrafter"/>
</dbReference>
<dbReference type="GO" id="GO:0005737">
    <property type="term" value="C:cytoplasm"/>
    <property type="evidence" value="ECO:0007669"/>
    <property type="project" value="TreeGrafter"/>
</dbReference>
<name>A0AAI9UUN3_9PEZI</name>
<comment type="similarity">
    <text evidence="1">Belongs to the short-chain dehydrogenases/reductases (SDR) family.</text>
</comment>
<gene>
    <name evidence="3" type="ORF">CCUS01_08598</name>
</gene>
<dbReference type="Pfam" id="PF13561">
    <property type="entry name" value="adh_short_C2"/>
    <property type="match status" value="1"/>
</dbReference>
<reference evidence="3" key="1">
    <citation type="submission" date="2016-11" db="EMBL/GenBank/DDBJ databases">
        <title>The genome sequence of Colletotrichum cuscutae.</title>
        <authorList>
            <person name="Baroncelli R."/>
        </authorList>
    </citation>
    <scope>NUCLEOTIDE SEQUENCE</scope>
    <source>
        <strain evidence="3">IMI 304802</strain>
    </source>
</reference>
<dbReference type="EMBL" id="MPDP01000270">
    <property type="protein sequence ID" value="KAK1462411.1"/>
    <property type="molecule type" value="Genomic_DNA"/>
</dbReference>
<dbReference type="CDD" id="cd05233">
    <property type="entry name" value="SDR_c"/>
    <property type="match status" value="1"/>
</dbReference>
<dbReference type="Proteomes" id="UP001239213">
    <property type="component" value="Unassembled WGS sequence"/>
</dbReference>
<dbReference type="PANTHER" id="PTHR43544:SF2">
    <property type="entry name" value="OXIDOREDUCTASE"/>
    <property type="match status" value="1"/>
</dbReference>
<feature type="region of interest" description="Disordered" evidence="2">
    <location>
        <begin position="350"/>
        <end position="375"/>
    </location>
</feature>
<dbReference type="InterPro" id="IPR051468">
    <property type="entry name" value="Fungal_SecMetab_SDRs"/>
</dbReference>
<evidence type="ECO:0000256" key="1">
    <source>
        <dbReference type="ARBA" id="ARBA00006484"/>
    </source>
</evidence>
<dbReference type="Pfam" id="PF00106">
    <property type="entry name" value="adh_short"/>
    <property type="match status" value="1"/>
</dbReference>
<dbReference type="PANTHER" id="PTHR43544">
    <property type="entry name" value="SHORT-CHAIN DEHYDROGENASE/REDUCTASE"/>
    <property type="match status" value="1"/>
</dbReference>
<evidence type="ECO:0000313" key="3">
    <source>
        <dbReference type="EMBL" id="KAK1462411.1"/>
    </source>
</evidence>
<dbReference type="Gene3D" id="3.40.50.720">
    <property type="entry name" value="NAD(P)-binding Rossmann-like Domain"/>
    <property type="match status" value="2"/>
</dbReference>
<comment type="caution">
    <text evidence="3">The sequence shown here is derived from an EMBL/GenBank/DDBJ whole genome shotgun (WGS) entry which is preliminary data.</text>
</comment>